<accession>A0A558CH51</accession>
<dbReference type="EMBL" id="VJWX01000174">
    <property type="protein sequence ID" value="TVT48099.1"/>
    <property type="molecule type" value="Genomic_DNA"/>
</dbReference>
<dbReference type="Proteomes" id="UP000320011">
    <property type="component" value="Unassembled WGS sequence"/>
</dbReference>
<dbReference type="RefSeq" id="WP_144589892.1">
    <property type="nucleotide sequence ID" value="NZ_VJWX01000174.1"/>
</dbReference>
<dbReference type="InterPro" id="IPR026988">
    <property type="entry name" value="YaaC-like"/>
</dbReference>
<gene>
    <name evidence="1" type="ORF">FNH05_18180</name>
</gene>
<dbReference type="AlphaFoldDB" id="A0A558CH51"/>
<name>A0A558CH51_9PSEU</name>
<reference evidence="1 2" key="1">
    <citation type="submission" date="2019-07" db="EMBL/GenBank/DDBJ databases">
        <authorList>
            <person name="Duangmal K."/>
            <person name="Teo W.F.A."/>
        </authorList>
    </citation>
    <scope>NUCLEOTIDE SEQUENCE [LARGE SCALE GENOMIC DNA]</scope>
    <source>
        <strain evidence="1 2">TBRC 6029</strain>
    </source>
</reference>
<proteinExistence type="predicted"/>
<comment type="caution">
    <text evidence="1">The sequence shown here is derived from an EMBL/GenBank/DDBJ whole genome shotgun (WGS) entry which is preliminary data.</text>
</comment>
<evidence type="ECO:0000313" key="2">
    <source>
        <dbReference type="Proteomes" id="UP000320011"/>
    </source>
</evidence>
<dbReference type="OrthoDB" id="4964190at2"/>
<keyword evidence="2" id="KW-1185">Reference proteome</keyword>
<sequence length="376" mass="41902">MIDSETWSKIRQLRSNPPGQAKSDKNRRRTFLTSLEQAEQYFRAANSMGYETRPVTLFYGLSQFGRSIAAAAPDTDWKLKGHGIRIPNIGEASSSGKIANLLVRNNGSGSFTQLAKILNSPSLEKPVILTRILSSIPEMREYPIDKTHIPPLDLSEGYDKVGPSGDFGPAWKIILEGVPSLDASMSDFLAHYPAIWPLQGRPLSYEQGVCRGHGPGVFYLTPRRKYEMGGFAAIHGTEYRGRNLVFPTLPGYALNMHPILTWWASLFSLSMLARYEPVAWADIVNVDQSMESVPIERLLSVATEAVPEIALAAIGEVAQDPEEKAHTQMELIKSNTRNEYRTFGEIFKESIAPRVRSTFNKIASNTPRRREDSTDS</sequence>
<protein>
    <submittedName>
        <fullName evidence="1">Uncharacterized protein</fullName>
    </submittedName>
</protein>
<dbReference type="Pfam" id="PF14175">
    <property type="entry name" value="YaaC"/>
    <property type="match status" value="2"/>
</dbReference>
<organism evidence="1 2">
    <name type="scientific">Amycolatopsis rhizosphaerae</name>
    <dbReference type="NCBI Taxonomy" id="2053003"/>
    <lineage>
        <taxon>Bacteria</taxon>
        <taxon>Bacillati</taxon>
        <taxon>Actinomycetota</taxon>
        <taxon>Actinomycetes</taxon>
        <taxon>Pseudonocardiales</taxon>
        <taxon>Pseudonocardiaceae</taxon>
        <taxon>Amycolatopsis</taxon>
    </lineage>
</organism>
<evidence type="ECO:0000313" key="1">
    <source>
        <dbReference type="EMBL" id="TVT48099.1"/>
    </source>
</evidence>
<reference evidence="1 2" key="2">
    <citation type="submission" date="2019-08" db="EMBL/GenBank/DDBJ databases">
        <title>Amycolatopsis acidicola sp. nov., isolated from peat swamp forest soil.</title>
        <authorList>
            <person name="Srisuk N."/>
        </authorList>
    </citation>
    <scope>NUCLEOTIDE SEQUENCE [LARGE SCALE GENOMIC DNA]</scope>
    <source>
        <strain evidence="1 2">TBRC 6029</strain>
    </source>
</reference>